<keyword evidence="4" id="KW-1185">Reference proteome</keyword>
<dbReference type="Proteomes" id="UP000321353">
    <property type="component" value="Chromosome"/>
</dbReference>
<gene>
    <name evidence="3" type="ORF">Mal15_53430</name>
</gene>
<dbReference type="EMBL" id="CP036264">
    <property type="protein sequence ID" value="QEG01267.1"/>
    <property type="molecule type" value="Genomic_DNA"/>
</dbReference>
<dbReference type="RefSeq" id="WP_147870364.1">
    <property type="nucleotide sequence ID" value="NZ_CP036264.1"/>
</dbReference>
<organism evidence="3 4">
    <name type="scientific">Stieleria maiorica</name>
    <dbReference type="NCBI Taxonomy" id="2795974"/>
    <lineage>
        <taxon>Bacteria</taxon>
        <taxon>Pseudomonadati</taxon>
        <taxon>Planctomycetota</taxon>
        <taxon>Planctomycetia</taxon>
        <taxon>Pirellulales</taxon>
        <taxon>Pirellulaceae</taxon>
        <taxon>Stieleria</taxon>
    </lineage>
</organism>
<name>A0A5B9MMX5_9BACT</name>
<reference evidence="3 4" key="1">
    <citation type="submission" date="2019-02" db="EMBL/GenBank/DDBJ databases">
        <title>Planctomycetal bacteria perform biofilm scaping via a novel small molecule.</title>
        <authorList>
            <person name="Jeske O."/>
            <person name="Boedeker C."/>
            <person name="Wiegand S."/>
            <person name="Breitling P."/>
            <person name="Kallscheuer N."/>
            <person name="Jogler M."/>
            <person name="Rohde M."/>
            <person name="Petersen J."/>
            <person name="Medema M.H."/>
            <person name="Surup F."/>
            <person name="Jogler C."/>
        </authorList>
    </citation>
    <scope>NUCLEOTIDE SEQUENCE [LARGE SCALE GENOMIC DNA]</scope>
    <source>
        <strain evidence="3 4">Mal15</strain>
    </source>
</reference>
<evidence type="ECO:0000313" key="4">
    <source>
        <dbReference type="Proteomes" id="UP000321353"/>
    </source>
</evidence>
<feature type="signal peptide" evidence="2">
    <location>
        <begin position="1"/>
        <end position="22"/>
    </location>
</feature>
<protein>
    <recommendedName>
        <fullName evidence="5">NolW-like domain-containing protein</fullName>
    </recommendedName>
</protein>
<accession>A0A5B9MMX5</accession>
<evidence type="ECO:0000313" key="3">
    <source>
        <dbReference type="EMBL" id="QEG01267.1"/>
    </source>
</evidence>
<evidence type="ECO:0000256" key="2">
    <source>
        <dbReference type="SAM" id="SignalP"/>
    </source>
</evidence>
<sequence precursor="true">MHVFPATLAALFIVLSGPIAWSQTTDPFGPSPGAPADPFAPQPVRRPAKPQQAAPTQDPHNAVVQQAKKVLAEGRKPRTPKLVMHNAAEQRINAALDDQTTIQFIETPLAEAMQTLSAQHDIPIVIDHRALEEIGLDANAGTSIALTNVSLRSALRLMLRDLELTYLIKDEVMQITTVEAAEDNLIVEMYVLPANLAAKSNDVIKVLTATVVPDTWETLGGPSTAMAIDHVLVVSTTSDVHDRAERFLAMLIDKYGK</sequence>
<evidence type="ECO:0000256" key="1">
    <source>
        <dbReference type="SAM" id="MobiDB-lite"/>
    </source>
</evidence>
<feature type="chain" id="PRO_5022842487" description="NolW-like domain-containing protein" evidence="2">
    <location>
        <begin position="23"/>
        <end position="257"/>
    </location>
</feature>
<evidence type="ECO:0008006" key="5">
    <source>
        <dbReference type="Google" id="ProtNLM"/>
    </source>
</evidence>
<dbReference type="KEGG" id="smam:Mal15_53430"/>
<feature type="region of interest" description="Disordered" evidence="1">
    <location>
        <begin position="25"/>
        <end position="61"/>
    </location>
</feature>
<proteinExistence type="predicted"/>
<dbReference type="AlphaFoldDB" id="A0A5B9MMX5"/>
<keyword evidence="2" id="KW-0732">Signal</keyword>
<feature type="compositionally biased region" description="Pro residues" evidence="1">
    <location>
        <begin position="29"/>
        <end position="41"/>
    </location>
</feature>
<dbReference type="Gene3D" id="3.55.50.30">
    <property type="match status" value="1"/>
</dbReference>